<feature type="compositionally biased region" description="Basic and acidic residues" evidence="17">
    <location>
        <begin position="1"/>
        <end position="16"/>
    </location>
</feature>
<comment type="similarity">
    <text evidence="2 15">In the C-terminal section; belongs to the peptidase M41 family.</text>
</comment>
<evidence type="ECO:0000256" key="2">
    <source>
        <dbReference type="ARBA" id="ARBA00010044"/>
    </source>
</evidence>
<keyword evidence="8 15" id="KW-0378">Hydrolase</keyword>
<dbReference type="InterPro" id="IPR041569">
    <property type="entry name" value="AAA_lid_3"/>
</dbReference>
<dbReference type="Gene3D" id="3.40.50.300">
    <property type="entry name" value="P-loop containing nucleotide triphosphate hydrolases"/>
    <property type="match status" value="1"/>
</dbReference>
<comment type="cofactor">
    <cofactor evidence="15">
        <name>Zn(2+)</name>
        <dbReference type="ChEBI" id="CHEBI:29105"/>
    </cofactor>
    <text evidence="15">Binds 1 zinc ion per subunit.</text>
</comment>
<dbReference type="InterPro" id="IPR005936">
    <property type="entry name" value="FtsH"/>
</dbReference>
<dbReference type="GO" id="GO:0051301">
    <property type="term" value="P:cell division"/>
    <property type="evidence" value="ECO:0007669"/>
    <property type="project" value="UniProtKB-KW"/>
</dbReference>
<evidence type="ECO:0000256" key="3">
    <source>
        <dbReference type="ARBA" id="ARBA00022475"/>
    </source>
</evidence>
<keyword evidence="13 15" id="KW-0472">Membrane</keyword>
<evidence type="ECO:0000256" key="1">
    <source>
        <dbReference type="ARBA" id="ARBA00004370"/>
    </source>
</evidence>
<dbReference type="Pfam" id="PF17862">
    <property type="entry name" value="AAA_lid_3"/>
    <property type="match status" value="1"/>
</dbReference>
<evidence type="ECO:0000256" key="7">
    <source>
        <dbReference type="ARBA" id="ARBA00022741"/>
    </source>
</evidence>
<dbReference type="GO" id="GO:0030163">
    <property type="term" value="P:protein catabolic process"/>
    <property type="evidence" value="ECO:0007669"/>
    <property type="project" value="UniProtKB-UniRule"/>
</dbReference>
<comment type="function">
    <text evidence="15">Acts as a processive, ATP-dependent zinc metallopeptidase for both cytoplasmic and membrane proteins. Plays a role in the quality control of integral membrane proteins.</text>
</comment>
<dbReference type="InterPro" id="IPR003959">
    <property type="entry name" value="ATPase_AAA_core"/>
</dbReference>
<evidence type="ECO:0000256" key="6">
    <source>
        <dbReference type="ARBA" id="ARBA00022723"/>
    </source>
</evidence>
<keyword evidence="10 15" id="KW-0067">ATP-binding</keyword>
<evidence type="ECO:0000256" key="9">
    <source>
        <dbReference type="ARBA" id="ARBA00022833"/>
    </source>
</evidence>
<evidence type="ECO:0000256" key="11">
    <source>
        <dbReference type="ARBA" id="ARBA00022989"/>
    </source>
</evidence>
<dbReference type="SMART" id="SM00382">
    <property type="entry name" value="AAA"/>
    <property type="match status" value="1"/>
</dbReference>
<dbReference type="GO" id="GO:0016887">
    <property type="term" value="F:ATP hydrolysis activity"/>
    <property type="evidence" value="ECO:0007669"/>
    <property type="project" value="UniProtKB-UniRule"/>
</dbReference>
<dbReference type="PANTHER" id="PTHR23076">
    <property type="entry name" value="METALLOPROTEASE M41 FTSH"/>
    <property type="match status" value="1"/>
</dbReference>
<dbReference type="InterPro" id="IPR003960">
    <property type="entry name" value="ATPase_AAA_CS"/>
</dbReference>
<comment type="caution">
    <text evidence="19">The sequence shown here is derived from an EMBL/GenBank/DDBJ whole genome shotgun (WGS) entry which is preliminary data.</text>
</comment>
<evidence type="ECO:0000256" key="8">
    <source>
        <dbReference type="ARBA" id="ARBA00022801"/>
    </source>
</evidence>
<dbReference type="GO" id="GO:0004222">
    <property type="term" value="F:metalloendopeptidase activity"/>
    <property type="evidence" value="ECO:0007669"/>
    <property type="project" value="InterPro"/>
</dbReference>
<dbReference type="FunFam" id="1.20.58.760:FF:000001">
    <property type="entry name" value="ATP-dependent zinc metalloprotease FtsH"/>
    <property type="match status" value="1"/>
</dbReference>
<dbReference type="InterPro" id="IPR003593">
    <property type="entry name" value="AAA+_ATPase"/>
</dbReference>
<evidence type="ECO:0000256" key="17">
    <source>
        <dbReference type="SAM" id="MobiDB-lite"/>
    </source>
</evidence>
<dbReference type="InterPro" id="IPR037219">
    <property type="entry name" value="Peptidase_M41-like"/>
</dbReference>
<evidence type="ECO:0000256" key="13">
    <source>
        <dbReference type="ARBA" id="ARBA00023136"/>
    </source>
</evidence>
<feature type="binding site" evidence="15">
    <location>
        <position position="442"/>
    </location>
    <ligand>
        <name>Zn(2+)</name>
        <dbReference type="ChEBI" id="CHEBI:29105"/>
        <note>catalytic</note>
    </ligand>
</feature>
<evidence type="ECO:0000256" key="4">
    <source>
        <dbReference type="ARBA" id="ARBA00022670"/>
    </source>
</evidence>
<feature type="binding site" evidence="15">
    <location>
        <position position="514"/>
    </location>
    <ligand>
        <name>Zn(2+)</name>
        <dbReference type="ChEBI" id="CHEBI:29105"/>
        <note>catalytic</note>
    </ligand>
</feature>
<dbReference type="GO" id="GO:0005886">
    <property type="term" value="C:plasma membrane"/>
    <property type="evidence" value="ECO:0007669"/>
    <property type="project" value="UniProtKB-SubCell"/>
</dbReference>
<proteinExistence type="inferred from homology"/>
<feature type="binding site" evidence="15">
    <location>
        <position position="438"/>
    </location>
    <ligand>
        <name>Zn(2+)</name>
        <dbReference type="ChEBI" id="CHEBI:29105"/>
        <note>catalytic</note>
    </ligand>
</feature>
<evidence type="ECO:0000256" key="12">
    <source>
        <dbReference type="ARBA" id="ARBA00023049"/>
    </source>
</evidence>
<evidence type="ECO:0000256" key="5">
    <source>
        <dbReference type="ARBA" id="ARBA00022692"/>
    </source>
</evidence>
<organism evidence="19 20">
    <name type="scientific">candidate division KSB3 bacterium</name>
    <dbReference type="NCBI Taxonomy" id="2044937"/>
    <lineage>
        <taxon>Bacteria</taxon>
        <taxon>candidate division KSB3</taxon>
    </lineage>
</organism>
<dbReference type="Pfam" id="PF01434">
    <property type="entry name" value="Peptidase_M41"/>
    <property type="match status" value="1"/>
</dbReference>
<keyword evidence="6 15" id="KW-0479">Metal-binding</keyword>
<keyword evidence="5 15" id="KW-0812">Transmembrane</keyword>
<name>A0A2G6KCN1_9BACT</name>
<dbReference type="NCBIfam" id="TIGR01241">
    <property type="entry name" value="FtsH_fam"/>
    <property type="match status" value="1"/>
</dbReference>
<evidence type="ECO:0000313" key="20">
    <source>
        <dbReference type="Proteomes" id="UP000230821"/>
    </source>
</evidence>
<dbReference type="Pfam" id="PF06480">
    <property type="entry name" value="FtsH_ext"/>
    <property type="match status" value="1"/>
</dbReference>
<reference evidence="19 20" key="1">
    <citation type="submission" date="2017-10" db="EMBL/GenBank/DDBJ databases">
        <title>Novel microbial diversity and functional potential in the marine mammal oral microbiome.</title>
        <authorList>
            <person name="Dudek N.K."/>
            <person name="Sun C.L."/>
            <person name="Burstein D."/>
            <person name="Kantor R.S."/>
            <person name="Aliaga Goltsman D.S."/>
            <person name="Bik E.M."/>
            <person name="Thomas B.C."/>
            <person name="Banfield J.F."/>
            <person name="Relman D.A."/>
        </authorList>
    </citation>
    <scope>NUCLEOTIDE SEQUENCE [LARGE SCALE GENOMIC DNA]</scope>
    <source>
        <strain evidence="19">DOLJORAL78_47_16</strain>
    </source>
</reference>
<dbReference type="GO" id="GO:0008270">
    <property type="term" value="F:zinc ion binding"/>
    <property type="evidence" value="ECO:0007669"/>
    <property type="project" value="UniProtKB-UniRule"/>
</dbReference>
<comment type="subunit">
    <text evidence="15">Homohexamer.</text>
</comment>
<dbReference type="EMBL" id="PDSK01000099">
    <property type="protein sequence ID" value="PIE33417.1"/>
    <property type="molecule type" value="Genomic_DNA"/>
</dbReference>
<dbReference type="FunFam" id="3.40.50.300:FF:000001">
    <property type="entry name" value="ATP-dependent zinc metalloprotease FtsH"/>
    <property type="match status" value="1"/>
</dbReference>
<protein>
    <recommendedName>
        <fullName evidence="15">ATP-dependent zinc metalloprotease FtsH</fullName>
        <ecNumber evidence="15">3.4.24.-</ecNumber>
    </recommendedName>
</protein>
<evidence type="ECO:0000256" key="14">
    <source>
        <dbReference type="ARBA" id="ARBA00061570"/>
    </source>
</evidence>
<feature type="binding site" evidence="15">
    <location>
        <begin position="216"/>
        <end position="223"/>
    </location>
    <ligand>
        <name>ATP</name>
        <dbReference type="ChEBI" id="CHEBI:30616"/>
    </ligand>
</feature>
<keyword evidence="3 15" id="KW-1003">Cell membrane</keyword>
<dbReference type="GO" id="GO:0006508">
    <property type="term" value="P:proteolysis"/>
    <property type="evidence" value="ECO:0007669"/>
    <property type="project" value="UniProtKB-KW"/>
</dbReference>
<dbReference type="AlphaFoldDB" id="A0A2G6KCN1"/>
<feature type="transmembrane region" description="Helical" evidence="15">
    <location>
        <begin position="128"/>
        <end position="146"/>
    </location>
</feature>
<evidence type="ECO:0000259" key="18">
    <source>
        <dbReference type="SMART" id="SM00382"/>
    </source>
</evidence>
<accession>A0A2G6KCN1</accession>
<keyword evidence="9 15" id="KW-0862">Zinc</keyword>
<dbReference type="GO" id="GO:0005524">
    <property type="term" value="F:ATP binding"/>
    <property type="evidence" value="ECO:0007669"/>
    <property type="project" value="UniProtKB-UniRule"/>
</dbReference>
<evidence type="ECO:0000256" key="15">
    <source>
        <dbReference type="HAMAP-Rule" id="MF_01458"/>
    </source>
</evidence>
<dbReference type="Gene3D" id="1.20.58.760">
    <property type="entry name" value="Peptidase M41"/>
    <property type="match status" value="1"/>
</dbReference>
<dbReference type="HAMAP" id="MF_01458">
    <property type="entry name" value="FtsH"/>
    <property type="match status" value="1"/>
</dbReference>
<dbReference type="Proteomes" id="UP000230821">
    <property type="component" value="Unassembled WGS sequence"/>
</dbReference>
<dbReference type="InterPro" id="IPR000642">
    <property type="entry name" value="Peptidase_M41"/>
</dbReference>
<comment type="similarity">
    <text evidence="16">Belongs to the AAA ATPase family.</text>
</comment>
<gene>
    <name evidence="15" type="primary">ftsH</name>
    <name evidence="19" type="ORF">CSA56_11890</name>
</gene>
<comment type="similarity">
    <text evidence="14 15">In the central section; belongs to the AAA ATPase family.</text>
</comment>
<dbReference type="PANTHER" id="PTHR23076:SF97">
    <property type="entry name" value="ATP-DEPENDENT ZINC METALLOPROTEASE YME1L1"/>
    <property type="match status" value="1"/>
</dbReference>
<dbReference type="Pfam" id="PF00004">
    <property type="entry name" value="AAA"/>
    <property type="match status" value="1"/>
</dbReference>
<dbReference type="InterPro" id="IPR027417">
    <property type="entry name" value="P-loop_NTPase"/>
</dbReference>
<dbReference type="Gene3D" id="3.30.720.210">
    <property type="match status" value="1"/>
</dbReference>
<dbReference type="FunFam" id="1.10.8.60:FF:000001">
    <property type="entry name" value="ATP-dependent zinc metalloprotease FtsH"/>
    <property type="match status" value="1"/>
</dbReference>
<evidence type="ECO:0000256" key="16">
    <source>
        <dbReference type="RuleBase" id="RU003651"/>
    </source>
</evidence>
<comment type="subcellular location">
    <subcellularLocation>
        <location evidence="15">Cell membrane</location>
        <topology evidence="15">Multi-pass membrane protein</topology>
        <orientation evidence="15">Cytoplasmic side</orientation>
    </subcellularLocation>
    <subcellularLocation>
        <location evidence="1">Membrane</location>
    </subcellularLocation>
</comment>
<feature type="active site" evidence="15">
    <location>
        <position position="439"/>
    </location>
</feature>
<dbReference type="PROSITE" id="PS00674">
    <property type="entry name" value="AAA"/>
    <property type="match status" value="1"/>
</dbReference>
<keyword evidence="19" id="KW-0131">Cell cycle</keyword>
<feature type="region of interest" description="Disordered" evidence="17">
    <location>
        <begin position="1"/>
        <end position="24"/>
    </location>
</feature>
<dbReference type="CDD" id="cd19501">
    <property type="entry name" value="RecA-like_FtsH"/>
    <property type="match status" value="1"/>
</dbReference>
<dbReference type="SUPFAM" id="SSF52540">
    <property type="entry name" value="P-loop containing nucleoside triphosphate hydrolases"/>
    <property type="match status" value="1"/>
</dbReference>
<evidence type="ECO:0000313" key="19">
    <source>
        <dbReference type="EMBL" id="PIE33417.1"/>
    </source>
</evidence>
<feature type="domain" description="AAA+ ATPase" evidence="18">
    <location>
        <begin position="208"/>
        <end position="347"/>
    </location>
</feature>
<keyword evidence="4 15" id="KW-0645">Protease</keyword>
<dbReference type="SUPFAM" id="SSF140990">
    <property type="entry name" value="FtsH protease domain-like"/>
    <property type="match status" value="1"/>
</dbReference>
<keyword evidence="12 15" id="KW-0482">Metalloprotease</keyword>
<keyword evidence="11 15" id="KW-1133">Transmembrane helix</keyword>
<keyword evidence="19" id="KW-0132">Cell division</keyword>
<dbReference type="Gene3D" id="1.10.8.60">
    <property type="match status" value="1"/>
</dbReference>
<dbReference type="InterPro" id="IPR011546">
    <property type="entry name" value="Pept_M41_FtsH_extracell"/>
</dbReference>
<dbReference type="EC" id="3.4.24.-" evidence="15"/>
<evidence type="ECO:0000256" key="10">
    <source>
        <dbReference type="ARBA" id="ARBA00022840"/>
    </source>
</evidence>
<keyword evidence="7 15" id="KW-0547">Nucleotide-binding</keyword>
<dbReference type="GO" id="GO:0004176">
    <property type="term" value="F:ATP-dependent peptidase activity"/>
    <property type="evidence" value="ECO:0007669"/>
    <property type="project" value="InterPro"/>
</dbReference>
<feature type="transmembrane region" description="Helical" evidence="15">
    <location>
        <begin position="29"/>
        <end position="48"/>
    </location>
</feature>
<sequence>MGEEQEKKSNTEEQKKKHDKPRRTNKSPFPIWILLAAVIGGGVLYHFLTLPDETMLYSDFKEYLRLGKIQRVFIGKDTITGDLTQRDEKNKPLTFTTAHVDDPELIRELEEKNIAYSGKQSQTWLSELMSWGLPLLFLIFIMLFILRRIGPGSGIMAFGKSQAKFYEEDEMKVTFDDVAGIDEAKEELIEIIEFLKTPEKFTNLGGKIPKGALLVGPPGTGKTLLAKAVAGEAQVPFLSISGSAFVEMFVGVGASRVRDLFQQAEHKAPCIIFIDELDALGKSRGSNPVGGHDEREQTLNQLLVEMDGFDSRHGVILMAATNRPEILDQALLRPGRFDRQIFVDRPDIAGREKILQVHAKDIKLADTVDLTVIAGRTPGFVGADLANVLNEAALLAARRDKQAVEMSDLEEAIDRVVAGLEKKSRVMTKKEKEITAYHEAGHALVSSFLPNATPVHKVSIIPRGFALGMTMFLPTEDRYLMTKSELLDRIGSLLGGRGAEELIFQETTSGAHDDLKRATEIARTMVKEYGMSDRLGLVTFDEGHASPFLMGSGMNSGAYSDTTASHIDSEIRAIIDNSYATVKGILEEHLDLLRKLAEVLLEKEVIEREEFEQIIGKQPVDEATLETHKQAEAISSANELEDQDEQFPEK</sequence>